<dbReference type="HAMAP" id="MF_01940">
    <property type="entry name" value="RNA_CPDase"/>
    <property type="match status" value="1"/>
</dbReference>
<gene>
    <name evidence="3" type="ORF">GCM10007977_015910</name>
</gene>
<dbReference type="Proteomes" id="UP000642070">
    <property type="component" value="Unassembled WGS sequence"/>
</dbReference>
<feature type="active site" description="Proton donor" evidence="2">
    <location>
        <position position="45"/>
    </location>
</feature>
<dbReference type="SUPFAM" id="SSF55144">
    <property type="entry name" value="LigT-like"/>
    <property type="match status" value="1"/>
</dbReference>
<feature type="active site" description="Proton acceptor" evidence="2">
    <location>
        <position position="150"/>
    </location>
</feature>
<dbReference type="GO" id="GO:0004113">
    <property type="term" value="F:2',3'-cyclic-nucleotide 3'-phosphodiesterase activity"/>
    <property type="evidence" value="ECO:0007669"/>
    <property type="project" value="InterPro"/>
</dbReference>
<evidence type="ECO:0000313" key="4">
    <source>
        <dbReference type="Proteomes" id="UP000642070"/>
    </source>
</evidence>
<name>A0A917TA36_9ACTN</name>
<comment type="similarity">
    <text evidence="2">Belongs to the 2H phosphoesterase superfamily. ThpR family.</text>
</comment>
<dbReference type="PANTHER" id="PTHR35561:SF1">
    <property type="entry name" value="RNA 2',3'-CYCLIC PHOSPHODIESTERASE"/>
    <property type="match status" value="1"/>
</dbReference>
<proteinExistence type="inferred from homology"/>
<dbReference type="RefSeq" id="WP_190249076.1">
    <property type="nucleotide sequence ID" value="NZ_BMPI01000006.1"/>
</dbReference>
<dbReference type="Pfam" id="PF13563">
    <property type="entry name" value="2_5_RNA_ligase2"/>
    <property type="match status" value="1"/>
</dbReference>
<dbReference type="GO" id="GO:0008664">
    <property type="term" value="F:RNA 2',3'-cyclic 3'-phosphodiesterase activity"/>
    <property type="evidence" value="ECO:0007669"/>
    <property type="project" value="UniProtKB-EC"/>
</dbReference>
<reference evidence="3" key="2">
    <citation type="submission" date="2020-09" db="EMBL/GenBank/DDBJ databases">
        <authorList>
            <person name="Sun Q."/>
            <person name="Ohkuma M."/>
        </authorList>
    </citation>
    <scope>NUCLEOTIDE SEQUENCE</scope>
    <source>
        <strain evidence="3">JCM 19831</strain>
    </source>
</reference>
<evidence type="ECO:0000313" key="3">
    <source>
        <dbReference type="EMBL" id="GGM15562.1"/>
    </source>
</evidence>
<dbReference type="InterPro" id="IPR009097">
    <property type="entry name" value="Cyclic_Pdiesterase"/>
</dbReference>
<feature type="short sequence motif" description="HXTX 1" evidence="2">
    <location>
        <begin position="45"/>
        <end position="48"/>
    </location>
</feature>
<organism evidence="3 4">
    <name type="scientific">Dactylosporangium sucinum</name>
    <dbReference type="NCBI Taxonomy" id="1424081"/>
    <lineage>
        <taxon>Bacteria</taxon>
        <taxon>Bacillati</taxon>
        <taxon>Actinomycetota</taxon>
        <taxon>Actinomycetes</taxon>
        <taxon>Micromonosporales</taxon>
        <taxon>Micromonosporaceae</taxon>
        <taxon>Dactylosporangium</taxon>
    </lineage>
</organism>
<comment type="caution">
    <text evidence="3">The sequence shown here is derived from an EMBL/GenBank/DDBJ whole genome shotgun (WGS) entry which is preliminary data.</text>
</comment>
<feature type="short sequence motif" description="HXTX 2" evidence="2">
    <location>
        <begin position="150"/>
        <end position="153"/>
    </location>
</feature>
<dbReference type="PANTHER" id="PTHR35561">
    <property type="entry name" value="RNA 2',3'-CYCLIC PHOSPHODIESTERASE"/>
    <property type="match status" value="1"/>
</dbReference>
<evidence type="ECO:0000256" key="2">
    <source>
        <dbReference type="HAMAP-Rule" id="MF_01940"/>
    </source>
</evidence>
<dbReference type="EC" id="3.1.4.58" evidence="2"/>
<reference evidence="3" key="1">
    <citation type="journal article" date="2014" name="Int. J. Syst. Evol. Microbiol.">
        <title>Complete genome sequence of Corynebacterium casei LMG S-19264T (=DSM 44701T), isolated from a smear-ripened cheese.</title>
        <authorList>
            <consortium name="US DOE Joint Genome Institute (JGI-PGF)"/>
            <person name="Walter F."/>
            <person name="Albersmeier A."/>
            <person name="Kalinowski J."/>
            <person name="Ruckert C."/>
        </authorList>
    </citation>
    <scope>NUCLEOTIDE SEQUENCE</scope>
    <source>
        <strain evidence="3">JCM 19831</strain>
    </source>
</reference>
<comment type="catalytic activity">
    <reaction evidence="2">
        <text>a 3'-end 2',3'-cyclophospho-ribonucleotide-RNA + H2O = a 3'-end 2'-phospho-ribonucleotide-RNA + H(+)</text>
        <dbReference type="Rhea" id="RHEA:11828"/>
        <dbReference type="Rhea" id="RHEA-COMP:10464"/>
        <dbReference type="Rhea" id="RHEA-COMP:17353"/>
        <dbReference type="ChEBI" id="CHEBI:15377"/>
        <dbReference type="ChEBI" id="CHEBI:15378"/>
        <dbReference type="ChEBI" id="CHEBI:83064"/>
        <dbReference type="ChEBI" id="CHEBI:173113"/>
        <dbReference type="EC" id="3.1.4.58"/>
    </reaction>
</comment>
<comment type="function">
    <text evidence="2">Hydrolyzes RNA 2',3'-cyclic phosphodiester to an RNA 2'-phosphomonoester.</text>
</comment>
<keyword evidence="4" id="KW-1185">Reference proteome</keyword>
<accession>A0A917TA36</accession>
<evidence type="ECO:0000256" key="1">
    <source>
        <dbReference type="ARBA" id="ARBA00022801"/>
    </source>
</evidence>
<sequence length="214" mass="22953">MRLFIAAYPPEDVRAHFGAMVSRLAVARPMPPGRSTRLATPERWHITIAFLGDVPDEQADLAVELLHGLSAEPPTVRIAGGGRFGRGRFTTLLAKVREEAGGVGQEAGGVGRRGRLAEGGGSRLAALGHEVRRSLRRRRLPFDRKPLQPHVTIARPGDRLSAGELAADLAALDEYESPLWPVDELRLVRSFLGPNPAYEPLATVALSGPPGATA</sequence>
<dbReference type="InterPro" id="IPR004175">
    <property type="entry name" value="RNA_CPDase"/>
</dbReference>
<dbReference type="Gene3D" id="3.90.1140.10">
    <property type="entry name" value="Cyclic phosphodiesterase"/>
    <property type="match status" value="1"/>
</dbReference>
<dbReference type="EMBL" id="BMPI01000006">
    <property type="protein sequence ID" value="GGM15562.1"/>
    <property type="molecule type" value="Genomic_DNA"/>
</dbReference>
<dbReference type="AlphaFoldDB" id="A0A917TA36"/>
<protein>
    <recommendedName>
        <fullName evidence="2">RNA 2',3'-cyclic phosphodiesterase</fullName>
        <shortName evidence="2">RNA 2',3'-CPDase</shortName>
        <ecNumber evidence="2">3.1.4.58</ecNumber>
    </recommendedName>
</protein>
<keyword evidence="1 2" id="KW-0378">Hydrolase</keyword>